<organism evidence="1 2">
    <name type="scientific">Polyporus arcularius HHB13444</name>
    <dbReference type="NCBI Taxonomy" id="1314778"/>
    <lineage>
        <taxon>Eukaryota</taxon>
        <taxon>Fungi</taxon>
        <taxon>Dikarya</taxon>
        <taxon>Basidiomycota</taxon>
        <taxon>Agaricomycotina</taxon>
        <taxon>Agaricomycetes</taxon>
        <taxon>Polyporales</taxon>
        <taxon>Polyporaceae</taxon>
        <taxon>Polyporus</taxon>
    </lineage>
</organism>
<reference evidence="1 2" key="1">
    <citation type="journal article" date="2019" name="Nat. Ecol. Evol.">
        <title>Megaphylogeny resolves global patterns of mushroom evolution.</title>
        <authorList>
            <person name="Varga T."/>
            <person name="Krizsan K."/>
            <person name="Foldi C."/>
            <person name="Dima B."/>
            <person name="Sanchez-Garcia M."/>
            <person name="Sanchez-Ramirez S."/>
            <person name="Szollosi G.J."/>
            <person name="Szarkandi J.G."/>
            <person name="Papp V."/>
            <person name="Albert L."/>
            <person name="Andreopoulos W."/>
            <person name="Angelini C."/>
            <person name="Antonin V."/>
            <person name="Barry K.W."/>
            <person name="Bougher N.L."/>
            <person name="Buchanan P."/>
            <person name="Buyck B."/>
            <person name="Bense V."/>
            <person name="Catcheside P."/>
            <person name="Chovatia M."/>
            <person name="Cooper J."/>
            <person name="Damon W."/>
            <person name="Desjardin D."/>
            <person name="Finy P."/>
            <person name="Geml J."/>
            <person name="Haridas S."/>
            <person name="Hughes K."/>
            <person name="Justo A."/>
            <person name="Karasinski D."/>
            <person name="Kautmanova I."/>
            <person name="Kiss B."/>
            <person name="Kocsube S."/>
            <person name="Kotiranta H."/>
            <person name="LaButti K.M."/>
            <person name="Lechner B.E."/>
            <person name="Liimatainen K."/>
            <person name="Lipzen A."/>
            <person name="Lukacs Z."/>
            <person name="Mihaltcheva S."/>
            <person name="Morgado L.N."/>
            <person name="Niskanen T."/>
            <person name="Noordeloos M.E."/>
            <person name="Ohm R.A."/>
            <person name="Ortiz-Santana B."/>
            <person name="Ovrebo C."/>
            <person name="Racz N."/>
            <person name="Riley R."/>
            <person name="Savchenko A."/>
            <person name="Shiryaev A."/>
            <person name="Soop K."/>
            <person name="Spirin V."/>
            <person name="Szebenyi C."/>
            <person name="Tomsovsky M."/>
            <person name="Tulloss R.E."/>
            <person name="Uehling J."/>
            <person name="Grigoriev I.V."/>
            <person name="Vagvolgyi C."/>
            <person name="Papp T."/>
            <person name="Martin F.M."/>
            <person name="Miettinen O."/>
            <person name="Hibbett D.S."/>
            <person name="Nagy L.G."/>
        </authorList>
    </citation>
    <scope>NUCLEOTIDE SEQUENCE [LARGE SCALE GENOMIC DNA]</scope>
    <source>
        <strain evidence="1 2">HHB13444</strain>
    </source>
</reference>
<gene>
    <name evidence="1" type="ORF">K466DRAFT_357389</name>
</gene>
<accession>A0A5C3NYC8</accession>
<keyword evidence="2" id="KW-1185">Reference proteome</keyword>
<proteinExistence type="predicted"/>
<evidence type="ECO:0000313" key="2">
    <source>
        <dbReference type="Proteomes" id="UP000308197"/>
    </source>
</evidence>
<dbReference type="Proteomes" id="UP000308197">
    <property type="component" value="Unassembled WGS sequence"/>
</dbReference>
<name>A0A5C3NYC8_9APHY</name>
<dbReference type="AlphaFoldDB" id="A0A5C3NYC8"/>
<dbReference type="InParanoid" id="A0A5C3NYC8"/>
<dbReference type="EMBL" id="ML211665">
    <property type="protein sequence ID" value="TFK81030.1"/>
    <property type="molecule type" value="Genomic_DNA"/>
</dbReference>
<protein>
    <submittedName>
        <fullName evidence="1">Uncharacterized protein</fullName>
    </submittedName>
</protein>
<sequence>MRVAPGLTTHRVFTLWGCPQMRRELRLHFHCPRLDTVSSRGTASARTFASSGRASSDYVLLSPGPGAGDDAHQVVAALKRHAKTVTISTLDPTRLTPADYLTIKYTQDDYWLYVYTHFFSETVRFRLPRSERARQDRAHAGGFLYYHHAARAPPLAGELRFRVTPSCDPTSFPSGIDLVTDRGVPWSVPLLVIAKFKKYEPLRHLLTHVDETVAQQVIDLAQALDGHRQLSSGNLLGCRYIHSFGQSFDFALDGRKHAFVFIGKDRTAHITLDLTAFFSSGRPSVHHAPFSGRAICCFEPSPAPGERLVLMRILQSVEWDPMRPNPSYTGPEYPPELYPREGQLLMNLRRRKLQPWVGDVDGKLRKGKDKTAWPFGILFDNAVEYGSPYAQ</sequence>
<evidence type="ECO:0000313" key="1">
    <source>
        <dbReference type="EMBL" id="TFK81030.1"/>
    </source>
</evidence>